<keyword evidence="2" id="KW-1185">Reference proteome</keyword>
<comment type="caution">
    <text evidence="1">The sequence shown here is derived from an EMBL/GenBank/DDBJ whole genome shotgun (WGS) entry which is preliminary data.</text>
</comment>
<protein>
    <submittedName>
        <fullName evidence="1">Uncharacterized protein</fullName>
    </submittedName>
</protein>
<dbReference type="RefSeq" id="WP_145897224.1">
    <property type="nucleotide sequence ID" value="NZ_VOBQ01000030.1"/>
</dbReference>
<reference evidence="1 2" key="1">
    <citation type="submission" date="2019-07" db="EMBL/GenBank/DDBJ databases">
        <title>Caenimonas sedimenti sp. nov., isolated from activated sludge.</title>
        <authorList>
            <person name="Xu J."/>
        </authorList>
    </citation>
    <scope>NUCLEOTIDE SEQUENCE [LARGE SCALE GENOMIC DNA]</scope>
    <source>
        <strain evidence="1 2">HX-9-20</strain>
    </source>
</reference>
<name>A0A562ZES0_9BURK</name>
<evidence type="ECO:0000313" key="1">
    <source>
        <dbReference type="EMBL" id="TWO64929.1"/>
    </source>
</evidence>
<sequence>MNLAKTQILSSMEVRHHFCFAQNVTLDKIDLRLKKGRVTVQDCAELDEIFAASLSSPAKNADKVTKRTLRILASLNLELPSPLIRRLFVESAELRENVAGHLAKLGYSYARGRLLLKIATDARALDDGARFAVKDVVLAWDVSSDATGVDFVTALLSCVKEYAGEVGFCTALAVFAKFAPPNKLLSFLESKRRIWEASSFAHRQVISVLPRLMNYRPYKVERYLVDALNCGKADVVSVAKNLFDLAELTGMSPEIRMAFFPTNAAGSPYPLSKFLILKWMYHHGVTASHQTQADIEKQIGDRWYTSALQA</sequence>
<dbReference type="Proteomes" id="UP000318199">
    <property type="component" value="Unassembled WGS sequence"/>
</dbReference>
<gene>
    <name evidence="1" type="ORF">FN976_27910</name>
</gene>
<accession>A0A562ZES0</accession>
<dbReference type="AlphaFoldDB" id="A0A562ZES0"/>
<dbReference type="EMBL" id="VOBQ01000030">
    <property type="protein sequence ID" value="TWO64929.1"/>
    <property type="molecule type" value="Genomic_DNA"/>
</dbReference>
<evidence type="ECO:0000313" key="2">
    <source>
        <dbReference type="Proteomes" id="UP000318199"/>
    </source>
</evidence>
<organism evidence="1 2">
    <name type="scientific">Caenimonas sedimenti</name>
    <dbReference type="NCBI Taxonomy" id="2596921"/>
    <lineage>
        <taxon>Bacteria</taxon>
        <taxon>Pseudomonadati</taxon>
        <taxon>Pseudomonadota</taxon>
        <taxon>Betaproteobacteria</taxon>
        <taxon>Burkholderiales</taxon>
        <taxon>Comamonadaceae</taxon>
        <taxon>Caenimonas</taxon>
    </lineage>
</organism>
<proteinExistence type="predicted"/>